<dbReference type="Proteomes" id="UP000068164">
    <property type="component" value="Unassembled WGS sequence"/>
</dbReference>
<evidence type="ECO:0000259" key="1">
    <source>
        <dbReference type="Pfam" id="PF01074"/>
    </source>
</evidence>
<proteinExistence type="predicted"/>
<feature type="domain" description="Glycoside hydrolase family 38 N-terminal" evidence="1">
    <location>
        <begin position="6"/>
        <end position="226"/>
    </location>
</feature>
<evidence type="ECO:0000313" key="2">
    <source>
        <dbReference type="EMBL" id="KWV57172.1"/>
    </source>
</evidence>
<sequence>MTEKRVHLVFKTHLDIGFTDHAEKVRKQYHDRFIPQAIETGAHFFAENPDEPRFIWTTGAWLIWDHLNSRSPAEVKRLEQAIEHGLIRWHGLPYTTHTELMSPALFRAGLSYSQELDRRFGKRTIAAKMTDVPGHTLGMVPMLAEAGIRFLHLGVNTASPPPNVPDVFRWRAPGGEEIVVMYQRSYGETYFPEGMSDALSFAHTSDNIGPQSVAQTVDVYREMRHKAPTAVIRAATLEDYGAILWDAREQFPVLDIELGDSWIHGSATDPQKTARFLALQRQYDRFADDGLTPSRLAFGRGLAMVAEHTCGVDIKTYLRDDKAWSRKDFEVARASDYRFAYSEASWAEQRAYIDKAVSMLGCDDRKMAEAAISRLAAPALPAISARAGTIRAGRWEAHVDPVTGDLTALVTPAGRAIEGQTGAEGRRSLIAYRYESYDAADMARHMDTYLTHRQEWAILDHDKPGLAASGAGLSKVFVPVLTAAEGSSAVLSMPKQANGQYGAPPILSLHMEEGEGLILAFVLRGKPANRMPEASFLSFTPAGASDWSFNKMGLWHSSERIAESGGAQLQAVAAAREASTLTIEPLDTPLVAPQSWDFMTFCKTRPSFAEGIRFNLHNNKWGTNFPMWCEGDIVARFRITESTGY</sequence>
<accession>A0A120FPL8</accession>
<name>A0A120FPL8_9HYPH</name>
<dbReference type="InterPro" id="IPR000602">
    <property type="entry name" value="Glyco_hydro_38_N"/>
</dbReference>
<dbReference type="Pfam" id="PF01074">
    <property type="entry name" value="Glyco_hydro_38N"/>
    <property type="match status" value="1"/>
</dbReference>
<dbReference type="SUPFAM" id="SSF88713">
    <property type="entry name" value="Glycoside hydrolase/deacetylase"/>
    <property type="match status" value="1"/>
</dbReference>
<gene>
    <name evidence="2" type="ORF">AS026_31570</name>
</gene>
<protein>
    <submittedName>
        <fullName evidence="2">Glycosyl hydrolase</fullName>
    </submittedName>
</protein>
<dbReference type="Gene3D" id="3.20.110.10">
    <property type="entry name" value="Glycoside hydrolase 38, N terminal domain"/>
    <property type="match status" value="1"/>
</dbReference>
<dbReference type="EMBL" id="LNCD01000031">
    <property type="protein sequence ID" value="KWV57172.1"/>
    <property type="molecule type" value="Genomic_DNA"/>
</dbReference>
<dbReference type="Pfam" id="PF16477">
    <property type="entry name" value="DUF5054"/>
    <property type="match status" value="1"/>
</dbReference>
<keyword evidence="2" id="KW-0378">Hydrolase</keyword>
<keyword evidence="3" id="KW-1185">Reference proteome</keyword>
<dbReference type="OrthoDB" id="237949at2"/>
<dbReference type="GO" id="GO:0006013">
    <property type="term" value="P:mannose metabolic process"/>
    <property type="evidence" value="ECO:0007669"/>
    <property type="project" value="InterPro"/>
</dbReference>
<dbReference type="GO" id="GO:0004559">
    <property type="term" value="F:alpha-mannosidase activity"/>
    <property type="evidence" value="ECO:0007669"/>
    <property type="project" value="InterPro"/>
</dbReference>
<reference evidence="2 3" key="1">
    <citation type="submission" date="2015-11" db="EMBL/GenBank/DDBJ databases">
        <title>Draft Genome Sequence of the Strain BR 10423 (Rhizobium sp.) isolated from nodules of Mimosa pudica.</title>
        <authorList>
            <person name="Barauna A.C."/>
            <person name="Zilli J.E."/>
            <person name="Simoes-Araujo J.L."/>
            <person name="Reis V.M."/>
            <person name="James E.K."/>
            <person name="Reis F.B.Jr."/>
            <person name="Rouws L.F."/>
            <person name="Passos S.R."/>
            <person name="Gois S.R."/>
        </authorList>
    </citation>
    <scope>NUCLEOTIDE SEQUENCE [LARGE SCALE GENOMIC DNA]</scope>
    <source>
        <strain evidence="2 3">BR10423</strain>
    </source>
</reference>
<organism evidence="2 3">
    <name type="scientific">Rhizobium altiplani</name>
    <dbReference type="NCBI Taxonomy" id="1864509"/>
    <lineage>
        <taxon>Bacteria</taxon>
        <taxon>Pseudomonadati</taxon>
        <taxon>Pseudomonadota</taxon>
        <taxon>Alphaproteobacteria</taxon>
        <taxon>Hyphomicrobiales</taxon>
        <taxon>Rhizobiaceae</taxon>
        <taxon>Rhizobium/Agrobacterium group</taxon>
        <taxon>Rhizobium</taxon>
    </lineage>
</organism>
<dbReference type="InterPro" id="IPR011330">
    <property type="entry name" value="Glyco_hydro/deAcase_b/a-brl"/>
</dbReference>
<dbReference type="CDD" id="cd10791">
    <property type="entry name" value="GH38N_AMII_like_1"/>
    <property type="match status" value="1"/>
</dbReference>
<dbReference type="InterPro" id="IPR027291">
    <property type="entry name" value="Glyco_hydro_38_N_sf"/>
</dbReference>
<dbReference type="AlphaFoldDB" id="A0A120FPL8"/>
<evidence type="ECO:0000313" key="3">
    <source>
        <dbReference type="Proteomes" id="UP000068164"/>
    </source>
</evidence>
<dbReference type="InterPro" id="IPR032482">
    <property type="entry name" value="DUF5054"/>
</dbReference>
<dbReference type="RefSeq" id="WP_062368859.1">
    <property type="nucleotide sequence ID" value="NZ_LNCD01000031.1"/>
</dbReference>
<comment type="caution">
    <text evidence="2">The sequence shown here is derived from an EMBL/GenBank/DDBJ whole genome shotgun (WGS) entry which is preliminary data.</text>
</comment>